<dbReference type="PRINTS" id="PR00792">
    <property type="entry name" value="PEPSIN"/>
</dbReference>
<organism evidence="7 8">
    <name type="scientific">Purpureocillium lilacinum</name>
    <name type="common">Paecilomyces lilacinus</name>
    <dbReference type="NCBI Taxonomy" id="33203"/>
    <lineage>
        <taxon>Eukaryota</taxon>
        <taxon>Fungi</taxon>
        <taxon>Dikarya</taxon>
        <taxon>Ascomycota</taxon>
        <taxon>Pezizomycotina</taxon>
        <taxon>Sordariomycetes</taxon>
        <taxon>Hypocreomycetidae</taxon>
        <taxon>Hypocreales</taxon>
        <taxon>Ophiocordycipitaceae</taxon>
        <taxon>Purpureocillium</taxon>
    </lineage>
</organism>
<gene>
    <name evidence="7" type="ORF">PCL_03293</name>
</gene>
<evidence type="ECO:0000259" key="6">
    <source>
        <dbReference type="PROSITE" id="PS51767"/>
    </source>
</evidence>
<keyword evidence="3" id="KW-1015">Disulfide bond</keyword>
<feature type="chain" id="PRO_5015595046" description="Peptidase A1 domain-containing protein" evidence="5">
    <location>
        <begin position="19"/>
        <end position="570"/>
    </location>
</feature>
<dbReference type="Gene3D" id="2.40.70.10">
    <property type="entry name" value="Acid Proteases"/>
    <property type="match status" value="2"/>
</dbReference>
<sequence length="570" mass="60494">MAPPSVLVLLSLVLSVQSRPRALHDDRFSAGALTWPPVRDSRVSSRSLPAAIEDDTSMGTLPVLPAKRREPSHLQVSRVRAQDEPPEARSEDIFRRDFPADGGQPGTLTLPVIHAEPPRIGKRALEVQLENRSDVAYYAQLSIGTPPQKVFAQLDTGSFELWVNPNCSGLPVTDRRFCQAIGRYDPSNSSTAVVSELGTSLRYGIGSANITYVLDDISLGGGSDSGASSAATMKRVQFGVATTSEDQFSGILGLGYGRGLNIGYDNFVDQLARQNVTRTKAFSVALGSKDERQGVVVFGGVDTSKFAGRLAQLPIIPKGESPDGVARYWVRMKGMRHVAANGTATDLLAASNTEGGREGREAEGMPVFLDTGATLTLLPPEVAGGIASAMGSTTMDLNGFHIVDCALTGRNGSVDFAFEGVTVRVPYRELIREVRMEPPMCYLGVMPSDMFALLGDTFLRSAYGESSSSSPLPSLVCGQSFLPGGLEHVVANALADIQTAVVFDLDANMTYMAQYTNCGSTVRTIAPSSDLKSLVGECNRGPTDVNGGSNDGEKAGGKEPSGGARLRHEG</sequence>
<feature type="signal peptide" evidence="5">
    <location>
        <begin position="1"/>
        <end position="18"/>
    </location>
</feature>
<dbReference type="GO" id="GO:0004190">
    <property type="term" value="F:aspartic-type endopeptidase activity"/>
    <property type="evidence" value="ECO:0007669"/>
    <property type="project" value="InterPro"/>
</dbReference>
<evidence type="ECO:0000256" key="5">
    <source>
        <dbReference type="SAM" id="SignalP"/>
    </source>
</evidence>
<dbReference type="Pfam" id="PF00026">
    <property type="entry name" value="Asp"/>
    <property type="match status" value="1"/>
</dbReference>
<evidence type="ECO:0000256" key="1">
    <source>
        <dbReference type="ARBA" id="ARBA00007447"/>
    </source>
</evidence>
<evidence type="ECO:0000256" key="4">
    <source>
        <dbReference type="SAM" id="MobiDB-lite"/>
    </source>
</evidence>
<dbReference type="AlphaFoldDB" id="A0A2U3ENL9"/>
<comment type="similarity">
    <text evidence="1">Belongs to the peptidase A1 family.</text>
</comment>
<keyword evidence="5" id="KW-0732">Signal</keyword>
<protein>
    <recommendedName>
        <fullName evidence="6">Peptidase A1 domain-containing protein</fullName>
    </recommendedName>
</protein>
<proteinExistence type="inferred from homology"/>
<feature type="active site" evidence="2">
    <location>
        <position position="370"/>
    </location>
</feature>
<dbReference type="PANTHER" id="PTHR47966:SF65">
    <property type="entry name" value="ASPARTIC-TYPE ENDOPEPTIDASE"/>
    <property type="match status" value="1"/>
</dbReference>
<evidence type="ECO:0000313" key="7">
    <source>
        <dbReference type="EMBL" id="PWI76099.1"/>
    </source>
</evidence>
<evidence type="ECO:0000256" key="3">
    <source>
        <dbReference type="PIRSR" id="PIRSR601461-2"/>
    </source>
</evidence>
<dbReference type="SUPFAM" id="SSF50630">
    <property type="entry name" value="Acid proteases"/>
    <property type="match status" value="1"/>
</dbReference>
<feature type="disulfide bond" evidence="3">
    <location>
        <begin position="167"/>
        <end position="178"/>
    </location>
</feature>
<name>A0A2U3ENL9_PURLI</name>
<feature type="active site" evidence="2">
    <location>
        <position position="155"/>
    </location>
</feature>
<dbReference type="EMBL" id="LCWV01000001">
    <property type="protein sequence ID" value="PWI76099.1"/>
    <property type="molecule type" value="Genomic_DNA"/>
</dbReference>
<accession>A0A2U3ENL9</accession>
<evidence type="ECO:0000313" key="8">
    <source>
        <dbReference type="Proteomes" id="UP000245956"/>
    </source>
</evidence>
<evidence type="ECO:0000256" key="2">
    <source>
        <dbReference type="PIRSR" id="PIRSR601461-1"/>
    </source>
</evidence>
<dbReference type="InterPro" id="IPR033121">
    <property type="entry name" value="PEPTIDASE_A1"/>
</dbReference>
<dbReference type="InterPro" id="IPR021109">
    <property type="entry name" value="Peptidase_aspartic_dom_sf"/>
</dbReference>
<feature type="domain" description="Peptidase A1" evidence="6">
    <location>
        <begin position="137"/>
        <end position="476"/>
    </location>
</feature>
<reference evidence="7 8" key="1">
    <citation type="journal article" date="2016" name="Front. Microbiol.">
        <title>Genome and transcriptome sequences reveal the specific parasitism of the nematophagous Purpureocillium lilacinum 36-1.</title>
        <authorList>
            <person name="Xie J."/>
            <person name="Li S."/>
            <person name="Mo C."/>
            <person name="Xiao X."/>
            <person name="Peng D."/>
            <person name="Wang G."/>
            <person name="Xiao Y."/>
        </authorList>
    </citation>
    <scope>NUCLEOTIDE SEQUENCE [LARGE SCALE GENOMIC DNA]</scope>
    <source>
        <strain evidence="7 8">36-1</strain>
    </source>
</reference>
<dbReference type="Proteomes" id="UP000245956">
    <property type="component" value="Unassembled WGS sequence"/>
</dbReference>
<dbReference type="PROSITE" id="PS51767">
    <property type="entry name" value="PEPTIDASE_A1"/>
    <property type="match status" value="1"/>
</dbReference>
<dbReference type="GO" id="GO:0006508">
    <property type="term" value="P:proteolysis"/>
    <property type="evidence" value="ECO:0007669"/>
    <property type="project" value="InterPro"/>
</dbReference>
<feature type="region of interest" description="Disordered" evidence="4">
    <location>
        <begin position="536"/>
        <end position="570"/>
    </location>
</feature>
<comment type="caution">
    <text evidence="7">The sequence shown here is derived from an EMBL/GenBank/DDBJ whole genome shotgun (WGS) entry which is preliminary data.</text>
</comment>
<dbReference type="PANTHER" id="PTHR47966">
    <property type="entry name" value="BETA-SITE APP-CLEAVING ENZYME, ISOFORM A-RELATED"/>
    <property type="match status" value="1"/>
</dbReference>
<dbReference type="InterPro" id="IPR001461">
    <property type="entry name" value="Aspartic_peptidase_A1"/>
</dbReference>